<dbReference type="InterPro" id="IPR036691">
    <property type="entry name" value="Endo/exonu/phosph_ase_sf"/>
</dbReference>
<dbReference type="Gene3D" id="3.60.10.10">
    <property type="entry name" value="Endonuclease/exonuclease/phosphatase"/>
    <property type="match status" value="1"/>
</dbReference>
<dbReference type="InterPro" id="IPR043502">
    <property type="entry name" value="DNA/RNA_pol_sf"/>
</dbReference>
<dbReference type="PANTHER" id="PTHR31635:SF196">
    <property type="entry name" value="REVERSE TRANSCRIPTASE DOMAIN-CONTAINING PROTEIN-RELATED"/>
    <property type="match status" value="1"/>
</dbReference>
<dbReference type="InterPro" id="IPR005135">
    <property type="entry name" value="Endo/exonuclease/phosphatase"/>
</dbReference>
<evidence type="ECO:0000313" key="3">
    <source>
        <dbReference type="Proteomes" id="UP000694569"/>
    </source>
</evidence>
<dbReference type="Proteomes" id="UP000694569">
    <property type="component" value="Unplaced"/>
</dbReference>
<reference evidence="2" key="2">
    <citation type="submission" date="2025-09" db="UniProtKB">
        <authorList>
            <consortium name="Ensembl"/>
        </authorList>
    </citation>
    <scope>IDENTIFICATION</scope>
</reference>
<evidence type="ECO:0000259" key="1">
    <source>
        <dbReference type="PROSITE" id="PS50878"/>
    </source>
</evidence>
<dbReference type="PANTHER" id="PTHR31635">
    <property type="entry name" value="REVERSE TRANSCRIPTASE DOMAIN-CONTAINING PROTEIN-RELATED"/>
    <property type="match status" value="1"/>
</dbReference>
<reference evidence="2" key="1">
    <citation type="submission" date="2025-08" db="UniProtKB">
        <authorList>
            <consortium name="Ensembl"/>
        </authorList>
    </citation>
    <scope>IDENTIFICATION</scope>
</reference>
<feature type="domain" description="Reverse transcriptase" evidence="1">
    <location>
        <begin position="499"/>
        <end position="773"/>
    </location>
</feature>
<dbReference type="CDD" id="cd01650">
    <property type="entry name" value="RT_nLTR_like"/>
    <property type="match status" value="1"/>
</dbReference>
<dbReference type="PROSITE" id="PS50878">
    <property type="entry name" value="RT_POL"/>
    <property type="match status" value="1"/>
</dbReference>
<evidence type="ECO:0000313" key="2">
    <source>
        <dbReference type="Ensembl" id="ENSLLEP00000035557.1"/>
    </source>
</evidence>
<dbReference type="Pfam" id="PF00078">
    <property type="entry name" value="RVT_1"/>
    <property type="match status" value="1"/>
</dbReference>
<proteinExistence type="predicted"/>
<dbReference type="Pfam" id="PF03372">
    <property type="entry name" value="Exo_endo_phos"/>
    <property type="match status" value="1"/>
</dbReference>
<dbReference type="SUPFAM" id="SSF56672">
    <property type="entry name" value="DNA/RNA polymerases"/>
    <property type="match status" value="1"/>
</dbReference>
<dbReference type="Ensembl" id="ENSLLET00000036911.1">
    <property type="protein sequence ID" value="ENSLLEP00000035557.1"/>
    <property type="gene ID" value="ENSLLEG00000022506.1"/>
</dbReference>
<dbReference type="CDD" id="cd09076">
    <property type="entry name" value="L1-EN"/>
    <property type="match status" value="1"/>
</dbReference>
<accession>A0A8C5WG35</accession>
<dbReference type="OrthoDB" id="425681at2759"/>
<dbReference type="GeneTree" id="ENSGT00940000163630"/>
<dbReference type="GO" id="GO:0003824">
    <property type="term" value="F:catalytic activity"/>
    <property type="evidence" value="ECO:0007669"/>
    <property type="project" value="InterPro"/>
</dbReference>
<dbReference type="SUPFAM" id="SSF56219">
    <property type="entry name" value="DNase I-like"/>
    <property type="match status" value="1"/>
</dbReference>
<keyword evidence="3" id="KW-1185">Reference proteome</keyword>
<protein>
    <recommendedName>
        <fullName evidence="1">Reverse transcriptase domain-containing protein</fullName>
    </recommendedName>
</protein>
<sequence>MKILTYNVKGLNLPVKRHSLYRDLRSHNADVICLQETHFRRLDHPNLITPQYLTQFHSTFRTKSRGVTLLIHNRLQFETHRLLKDPGGRYIILVCTINSRTYTLVSVYAPNASQTQFISRLLNKVQDVLTGTLIICGDFNLSIDPLMDRSAGGSRPHNTASIRKLRELMTQYDLYDTWRLLHPTARDYSFRSRVHNSYTRIDYFFAPGNVLPFITDCCILPITWSDHAPVLLTLGDTYQGSTRPPWRFREELLKHDQAAQDLREAMTLYFKENDTPEMSPLTLWQAHKAVLRDVCIRWSARLKREYHQRRLDILTKLHTLDTRNKIAPSPKLSEQIDAQLNLLTDLETDSYIRKLDRMNATFYALKNKPGRLLARRLKPTSVPRRITALTTTRGKIHNPKDIANEFANYYEALYNLDVKTNTIHPTVESVSTYLGQIHLPTLTQTQAEHMSSPITTDEISKVLKSLPKRKAPGPDGFPGLYYTTYAPQLTPHLLAAYEKARTDGAFPADMLRAHIVTLPKPGKTPDRCANLRPISLLNVDIKIYSTILADRLQLLLPTLVAQDQVGFVRGRQGPDSTKKLLNLLYKMKMLDCSSLILSLDAEKAFDRVSWLFLQEVLKKYGIPGPFLEAIQALYDSPSARVLISGFLSDEFVITNGTRQGCPLSPILYDLTLEPLAQAIRQNDCIRGIEVGPTMYKLNLYADDILLTLTDPDGTIPALQNELQKYSEVSYHVVNTLKTQALPINMTVTQLDSLKRRYNFDWRTSYITYLGLKIAPDNNNTFLHNYERTFKEIRSIVHNWRSREVSWLGRMAAVKMVVLPKILYVFRSLPLPVPRSYFDKLQSLLMHYIWANKRPRVPRKLLYLRHRDGGLNITCVHNYYWASLLASSMDLLHIQPMSQWLTIESASLSGHTLSTLMWVPRMKRPLTPHILPSTELHFKAWDRCLPLFTAHPRLPMATPISALHYLIPHFRMGPWLQRGVTHLHHLFTPAAGLPFMDLQQKFNIPSSLFLSHMQIMSYVGSQNVMSGLRATIPLLSTTELFCLDPHSTIKPISHFYKILNTPLTAVRWTFQDAWEGELSKTFTPTQWAQAHMFAVGATRCATLIETQRKMMYGWYLTPSRLHRFAPQVSNVCWRCSDGVGTMGHMWWHCSKVTPVWRDVSSLLTEVLGRSIPCLPEVLLLGMVHLPRPHLRMMFIIVSTTLLLLARQWKSAVVPTLRQLTQLLNKYRDFDTKANSMCGWTSPKKDPWAIWDIHKLYEACGL</sequence>
<name>A0A8C5WG35_9ANUR</name>
<dbReference type="AlphaFoldDB" id="A0A8C5WG35"/>
<dbReference type="InterPro" id="IPR000477">
    <property type="entry name" value="RT_dom"/>
</dbReference>
<organism evidence="2 3">
    <name type="scientific">Leptobrachium leishanense</name>
    <name type="common">Leishan spiny toad</name>
    <dbReference type="NCBI Taxonomy" id="445787"/>
    <lineage>
        <taxon>Eukaryota</taxon>
        <taxon>Metazoa</taxon>
        <taxon>Chordata</taxon>
        <taxon>Craniata</taxon>
        <taxon>Vertebrata</taxon>
        <taxon>Euteleostomi</taxon>
        <taxon>Amphibia</taxon>
        <taxon>Batrachia</taxon>
        <taxon>Anura</taxon>
        <taxon>Pelobatoidea</taxon>
        <taxon>Megophryidae</taxon>
        <taxon>Leptobrachium</taxon>
    </lineage>
</organism>